<organism evidence="1 2">
    <name type="scientific">Aulographum hederae CBS 113979</name>
    <dbReference type="NCBI Taxonomy" id="1176131"/>
    <lineage>
        <taxon>Eukaryota</taxon>
        <taxon>Fungi</taxon>
        <taxon>Dikarya</taxon>
        <taxon>Ascomycota</taxon>
        <taxon>Pezizomycotina</taxon>
        <taxon>Dothideomycetes</taxon>
        <taxon>Pleosporomycetidae</taxon>
        <taxon>Aulographales</taxon>
        <taxon>Aulographaceae</taxon>
    </lineage>
</organism>
<protein>
    <submittedName>
        <fullName evidence="1">Uncharacterized protein</fullName>
    </submittedName>
</protein>
<keyword evidence="2" id="KW-1185">Reference proteome</keyword>
<gene>
    <name evidence="1" type="ORF">K402DRAFT_452335</name>
</gene>
<name>A0A6G1H7U6_9PEZI</name>
<reference evidence="1" key="1">
    <citation type="journal article" date="2020" name="Stud. Mycol.">
        <title>101 Dothideomycetes genomes: a test case for predicting lifestyles and emergence of pathogens.</title>
        <authorList>
            <person name="Haridas S."/>
            <person name="Albert R."/>
            <person name="Binder M."/>
            <person name="Bloem J."/>
            <person name="Labutti K."/>
            <person name="Salamov A."/>
            <person name="Andreopoulos B."/>
            <person name="Baker S."/>
            <person name="Barry K."/>
            <person name="Bills G."/>
            <person name="Bluhm B."/>
            <person name="Cannon C."/>
            <person name="Castanera R."/>
            <person name="Culley D."/>
            <person name="Daum C."/>
            <person name="Ezra D."/>
            <person name="Gonzalez J."/>
            <person name="Henrissat B."/>
            <person name="Kuo A."/>
            <person name="Liang C."/>
            <person name="Lipzen A."/>
            <person name="Lutzoni F."/>
            <person name="Magnuson J."/>
            <person name="Mondo S."/>
            <person name="Nolan M."/>
            <person name="Ohm R."/>
            <person name="Pangilinan J."/>
            <person name="Park H.-J."/>
            <person name="Ramirez L."/>
            <person name="Alfaro M."/>
            <person name="Sun H."/>
            <person name="Tritt A."/>
            <person name="Yoshinaga Y."/>
            <person name="Zwiers L.-H."/>
            <person name="Turgeon B."/>
            <person name="Goodwin S."/>
            <person name="Spatafora J."/>
            <person name="Crous P."/>
            <person name="Grigoriev I."/>
        </authorList>
    </citation>
    <scope>NUCLEOTIDE SEQUENCE</scope>
    <source>
        <strain evidence="1">CBS 113979</strain>
    </source>
</reference>
<dbReference type="Proteomes" id="UP000800041">
    <property type="component" value="Unassembled WGS sequence"/>
</dbReference>
<dbReference type="EMBL" id="ML977146">
    <property type="protein sequence ID" value="KAF1989079.1"/>
    <property type="molecule type" value="Genomic_DNA"/>
</dbReference>
<evidence type="ECO:0000313" key="1">
    <source>
        <dbReference type="EMBL" id="KAF1989079.1"/>
    </source>
</evidence>
<evidence type="ECO:0000313" key="2">
    <source>
        <dbReference type="Proteomes" id="UP000800041"/>
    </source>
</evidence>
<sequence>MSSPAASVFAPKAEGAQADFHAMEATAELEFPPEQSLDEIAMEIGLRLQAMVITPPSSEDSESVISYISYNTADSPPRSPVKRVFSPAESVEMVRPTPSPTNIAYFPPLDDSNPEPSPPSSPLLLAKGEPPVLPEDAILASYSFSNEHLAEKNGSIMRRLQEEECAAPESSFHIIKDEADMTSNDKIALLANRRMRRSKQLAQERLGLSKLPGHEARADALRKNHAKLGEKQGLDWMVELPLAGEEKILKPLSTTDLIPVALHIDEEYEDRFSTLTQADDKILNGDKDPLVKFFGPQKFYPRRAMWPFSLPHQLVPVTENVWAGIHDFFWPDLGSLDVEEDHRAHKEIPPTMKLRRGGEEDAAAAISKTVLASNFLTFGKTWSLLKTGLVASVEEPGVCEISDWLSDSDWESDNGS</sequence>
<dbReference type="AlphaFoldDB" id="A0A6G1H7U6"/>
<proteinExistence type="predicted"/>
<accession>A0A6G1H7U6</accession>